<sequence>MSSYGSLAAGSVPKHSHTGNLSCRDTILSTSSQPGPLYNGPTSCRNIRQAFGDPPTNDQALLRESSGSHASYPLSMSPSLEQGSGENTLPSKQSWDYSGNRQDTCENDRIPNNQSASGAYPNSSGVYLTFERFKETGRDPTDYMPFLPKGPLNIHPNVAILVDAGAFTASLCSLCSSGSSSATITPPSSSPLDHCGLSTTKTTPIQRPLPSESSSHDEPRATEESTRRKRDPAQYTPDLSKFKPNTQPIVGSRTEADGRYPSNHQSNPFTATFTPPSLPLSSLNPGGSKQELGLQGSHLPSDYTILEGVKIEEQAPGRYPSFLPKGHLYIHPNVIIGSRWHQL</sequence>
<feature type="compositionally biased region" description="Polar residues" evidence="1">
    <location>
        <begin position="262"/>
        <end position="274"/>
    </location>
</feature>
<name>A0AAD9CVJ5_PAPLA</name>
<evidence type="ECO:0000313" key="3">
    <source>
        <dbReference type="Proteomes" id="UP001182556"/>
    </source>
</evidence>
<feature type="region of interest" description="Disordered" evidence="1">
    <location>
        <begin position="180"/>
        <end position="296"/>
    </location>
</feature>
<dbReference type="AlphaFoldDB" id="A0AAD9CVJ5"/>
<reference evidence="2" key="1">
    <citation type="submission" date="2023-02" db="EMBL/GenBank/DDBJ databases">
        <title>Identification and recombinant expression of a fungal hydrolase from Papiliotrema laurentii that hydrolyzes apple cutin and clears colloidal polyester polyurethane.</title>
        <authorList>
            <consortium name="DOE Joint Genome Institute"/>
            <person name="Roman V.A."/>
            <person name="Bojanowski C."/>
            <person name="Crable B.R."/>
            <person name="Wagner D.N."/>
            <person name="Hung C.S."/>
            <person name="Nadeau L.J."/>
            <person name="Schratz L."/>
            <person name="Haridas S."/>
            <person name="Pangilinan J."/>
            <person name="Lipzen A."/>
            <person name="Na H."/>
            <person name="Yan M."/>
            <person name="Ng V."/>
            <person name="Grigoriev I.V."/>
            <person name="Spatafora J.W."/>
            <person name="Barlow D."/>
            <person name="Biffinger J."/>
            <person name="Kelley-Loughnane N."/>
            <person name="Varaljay V.A."/>
            <person name="Crookes-Goodson W.J."/>
        </authorList>
    </citation>
    <scope>NUCLEOTIDE SEQUENCE</scope>
    <source>
        <strain evidence="2">5307AH</strain>
    </source>
</reference>
<feature type="compositionally biased region" description="Low complexity" evidence="1">
    <location>
        <begin position="180"/>
        <end position="192"/>
    </location>
</feature>
<feature type="compositionally biased region" description="Polar residues" evidence="1">
    <location>
        <begin position="110"/>
        <end position="121"/>
    </location>
</feature>
<comment type="caution">
    <text evidence="2">The sequence shown here is derived from an EMBL/GenBank/DDBJ whole genome shotgun (WGS) entry which is preliminary data.</text>
</comment>
<feature type="compositionally biased region" description="Polar residues" evidence="1">
    <location>
        <begin position="18"/>
        <end position="46"/>
    </location>
</feature>
<accession>A0AAD9CVJ5</accession>
<evidence type="ECO:0000313" key="2">
    <source>
        <dbReference type="EMBL" id="KAK1921168.1"/>
    </source>
</evidence>
<dbReference type="Proteomes" id="UP001182556">
    <property type="component" value="Unassembled WGS sequence"/>
</dbReference>
<organism evidence="2 3">
    <name type="scientific">Papiliotrema laurentii</name>
    <name type="common">Cryptococcus laurentii</name>
    <dbReference type="NCBI Taxonomy" id="5418"/>
    <lineage>
        <taxon>Eukaryota</taxon>
        <taxon>Fungi</taxon>
        <taxon>Dikarya</taxon>
        <taxon>Basidiomycota</taxon>
        <taxon>Agaricomycotina</taxon>
        <taxon>Tremellomycetes</taxon>
        <taxon>Tremellales</taxon>
        <taxon>Rhynchogastremaceae</taxon>
        <taxon>Papiliotrema</taxon>
    </lineage>
</organism>
<feature type="region of interest" description="Disordered" evidence="1">
    <location>
        <begin position="1"/>
        <end position="121"/>
    </location>
</feature>
<gene>
    <name evidence="2" type="ORF">DB88DRAFT_548337</name>
</gene>
<feature type="compositionally biased region" description="Polar residues" evidence="1">
    <location>
        <begin position="65"/>
        <end position="102"/>
    </location>
</feature>
<protein>
    <submittedName>
        <fullName evidence="2">Uncharacterized protein</fullName>
    </submittedName>
</protein>
<dbReference type="EMBL" id="JAODAN010000011">
    <property type="protein sequence ID" value="KAK1921168.1"/>
    <property type="molecule type" value="Genomic_DNA"/>
</dbReference>
<evidence type="ECO:0000256" key="1">
    <source>
        <dbReference type="SAM" id="MobiDB-lite"/>
    </source>
</evidence>
<proteinExistence type="predicted"/>
<feature type="compositionally biased region" description="Basic and acidic residues" evidence="1">
    <location>
        <begin position="214"/>
        <end position="226"/>
    </location>
</feature>
<keyword evidence="3" id="KW-1185">Reference proteome</keyword>